<comment type="function">
    <text evidence="7">Catalyzes the attachment of proline to tRNA(Pro) in a two-step reaction: proline is first activated by ATP to form Pro-AMP and then transferred to the acceptor end of tRNA(Pro).</text>
</comment>
<keyword evidence="5 7" id="KW-0030">Aminoacyl-tRNA synthetase</keyword>
<dbReference type="GO" id="GO:0017101">
    <property type="term" value="C:aminoacyl-tRNA synthetase multienzyme complex"/>
    <property type="evidence" value="ECO:0007669"/>
    <property type="project" value="TreeGrafter"/>
</dbReference>
<keyword evidence="3 7" id="KW-0067">ATP-binding</keyword>
<comment type="similarity">
    <text evidence="7">Belongs to the class-II aminoacyl-tRNA synthetase family. ProS type 3 subfamily.</text>
</comment>
<evidence type="ECO:0000259" key="8">
    <source>
        <dbReference type="PROSITE" id="PS50862"/>
    </source>
</evidence>
<organism evidence="9 10">
    <name type="scientific">Candidatus Wolfebacteria bacterium RIFCSPLOWO2_01_FULL_47_17b</name>
    <dbReference type="NCBI Taxonomy" id="1802558"/>
    <lineage>
        <taxon>Bacteria</taxon>
        <taxon>Candidatus Wolfeibacteriota</taxon>
    </lineage>
</organism>
<dbReference type="SMART" id="SM00946">
    <property type="entry name" value="ProRS-C_1"/>
    <property type="match status" value="1"/>
</dbReference>
<comment type="catalytic activity">
    <reaction evidence="6 7">
        <text>tRNA(Pro) + L-proline + ATP = L-prolyl-tRNA(Pro) + AMP + diphosphate</text>
        <dbReference type="Rhea" id="RHEA:14305"/>
        <dbReference type="Rhea" id="RHEA-COMP:9700"/>
        <dbReference type="Rhea" id="RHEA-COMP:9702"/>
        <dbReference type="ChEBI" id="CHEBI:30616"/>
        <dbReference type="ChEBI" id="CHEBI:33019"/>
        <dbReference type="ChEBI" id="CHEBI:60039"/>
        <dbReference type="ChEBI" id="CHEBI:78442"/>
        <dbReference type="ChEBI" id="CHEBI:78532"/>
        <dbReference type="ChEBI" id="CHEBI:456215"/>
        <dbReference type="EC" id="6.1.1.15"/>
    </reaction>
</comment>
<dbReference type="InterPro" id="IPR045864">
    <property type="entry name" value="aa-tRNA-synth_II/BPL/LPL"/>
</dbReference>
<dbReference type="EC" id="6.1.1.15" evidence="7"/>
<dbReference type="SUPFAM" id="SSF55681">
    <property type="entry name" value="Class II aaRS and biotin synthetases"/>
    <property type="match status" value="1"/>
</dbReference>
<dbReference type="CDD" id="cd00778">
    <property type="entry name" value="ProRS_core_arch_euk"/>
    <property type="match status" value="1"/>
</dbReference>
<dbReference type="GO" id="GO:0004827">
    <property type="term" value="F:proline-tRNA ligase activity"/>
    <property type="evidence" value="ECO:0007669"/>
    <property type="project" value="UniProtKB-UniRule"/>
</dbReference>
<dbReference type="PRINTS" id="PR01046">
    <property type="entry name" value="TRNASYNTHPRO"/>
</dbReference>
<keyword evidence="1 7" id="KW-0436">Ligase</keyword>
<dbReference type="Gene3D" id="3.30.930.10">
    <property type="entry name" value="Bira Bifunctional Protein, Domain 2"/>
    <property type="match status" value="1"/>
</dbReference>
<dbReference type="HAMAP" id="MF_01571">
    <property type="entry name" value="Pro_tRNA_synth_type3"/>
    <property type="match status" value="1"/>
</dbReference>
<dbReference type="NCBIfam" id="TIGR00408">
    <property type="entry name" value="proS_fam_I"/>
    <property type="match status" value="1"/>
</dbReference>
<evidence type="ECO:0000256" key="4">
    <source>
        <dbReference type="ARBA" id="ARBA00022917"/>
    </source>
</evidence>
<dbReference type="InterPro" id="IPR017449">
    <property type="entry name" value="Pro-tRNA_synth_II"/>
</dbReference>
<evidence type="ECO:0000256" key="5">
    <source>
        <dbReference type="ARBA" id="ARBA00023146"/>
    </source>
</evidence>
<dbReference type="PANTHER" id="PTHR43382">
    <property type="entry name" value="PROLYL-TRNA SYNTHETASE"/>
    <property type="match status" value="1"/>
</dbReference>
<gene>
    <name evidence="7" type="primary">proS</name>
    <name evidence="9" type="ORF">A2935_03765</name>
</gene>
<dbReference type="Pfam" id="PF03129">
    <property type="entry name" value="HGTP_anticodon"/>
    <property type="match status" value="1"/>
</dbReference>
<dbReference type="FunFam" id="3.40.50.800:FF:000005">
    <property type="entry name" value="bifunctional glutamate/proline--tRNA ligase"/>
    <property type="match status" value="1"/>
</dbReference>
<reference evidence="9 10" key="1">
    <citation type="journal article" date="2016" name="Nat. Commun.">
        <title>Thousands of microbial genomes shed light on interconnected biogeochemical processes in an aquifer system.</title>
        <authorList>
            <person name="Anantharaman K."/>
            <person name="Brown C.T."/>
            <person name="Hug L.A."/>
            <person name="Sharon I."/>
            <person name="Castelle C.J."/>
            <person name="Probst A.J."/>
            <person name="Thomas B.C."/>
            <person name="Singh A."/>
            <person name="Wilkins M.J."/>
            <person name="Karaoz U."/>
            <person name="Brodie E.L."/>
            <person name="Williams K.H."/>
            <person name="Hubbard S.S."/>
            <person name="Banfield J.F."/>
        </authorList>
    </citation>
    <scope>NUCLEOTIDE SEQUENCE [LARGE SCALE GENOMIC DNA]</scope>
</reference>
<evidence type="ECO:0000256" key="1">
    <source>
        <dbReference type="ARBA" id="ARBA00022598"/>
    </source>
</evidence>
<dbReference type="InterPro" id="IPR006195">
    <property type="entry name" value="aa-tRNA-synth_II"/>
</dbReference>
<dbReference type="Gene3D" id="3.40.50.800">
    <property type="entry name" value="Anticodon-binding domain"/>
    <property type="match status" value="1"/>
</dbReference>
<dbReference type="GO" id="GO:0005737">
    <property type="term" value="C:cytoplasm"/>
    <property type="evidence" value="ECO:0007669"/>
    <property type="project" value="UniProtKB-SubCell"/>
</dbReference>
<dbReference type="SUPFAM" id="SSF64586">
    <property type="entry name" value="C-terminal domain of ProRS"/>
    <property type="match status" value="1"/>
</dbReference>
<dbReference type="Gene3D" id="3.30.110.30">
    <property type="entry name" value="C-terminal domain of ProRS"/>
    <property type="match status" value="1"/>
</dbReference>
<dbReference type="Proteomes" id="UP000177011">
    <property type="component" value="Unassembled WGS sequence"/>
</dbReference>
<dbReference type="GO" id="GO:0006433">
    <property type="term" value="P:prolyl-tRNA aminoacylation"/>
    <property type="evidence" value="ECO:0007669"/>
    <property type="project" value="UniProtKB-UniRule"/>
</dbReference>
<proteinExistence type="inferred from homology"/>
<dbReference type="InterPro" id="IPR004499">
    <property type="entry name" value="Pro-tRNA-ligase_IIa_arc-type"/>
</dbReference>
<dbReference type="Pfam" id="PF00587">
    <property type="entry name" value="tRNA-synt_2b"/>
    <property type="match status" value="1"/>
</dbReference>
<dbReference type="AlphaFoldDB" id="A0A1F8E192"/>
<dbReference type="InterPro" id="IPR033721">
    <property type="entry name" value="ProRS_core_arch_euk"/>
</dbReference>
<keyword evidence="7" id="KW-0963">Cytoplasm</keyword>
<sequence>MKQEKQEGMTVKKSNDFSEWYTQAVLKGELVDYGPVQGTVALKPHGMGIWENIQKIFDEKIKRTGHMNAYFPLLIPESFLKKEAEHFQGFVPEVFWVTHSGNNKLGERLAVRPTSETIIYDFYSKWIRSWRDLPLLLNQWCNVLRAEIKSTKPFIRGSEFLWQEGHTAHATKEAADVEMMLILDEYRDLMESYLAVPVLTGYKSESQKFAGALTTTTLEAMMPDGRALQMGTSHNLGQNFSKPFDIKFLDKDGTQKYVWTTSWGISTRLLGGIVMTHGDDKGLVLPPKVATYQAVIVPIYYKDEEKKAAMKKAEELKNLLQKNGVRVHADVREEYTPGWKFNEWELKGVPLRVEVGPKDIKAKQVVFARRDTGKKWTVKEKDLAKSAGETLEEIQQSLHKTARKFLDENISTVKNYVEFKKVIGQKGGFVKAGWCGEHHCEEQIKVETSATIRVIPFIKENSEKCIYCEKVAKETVYFAKSY</sequence>
<dbReference type="SUPFAM" id="SSF52954">
    <property type="entry name" value="Class II aaRS ABD-related"/>
    <property type="match status" value="1"/>
</dbReference>
<evidence type="ECO:0000256" key="6">
    <source>
        <dbReference type="ARBA" id="ARBA00047671"/>
    </source>
</evidence>
<comment type="subcellular location">
    <subcellularLocation>
        <location evidence="7">Cytoplasm</location>
    </subcellularLocation>
</comment>
<evidence type="ECO:0000256" key="2">
    <source>
        <dbReference type="ARBA" id="ARBA00022741"/>
    </source>
</evidence>
<dbReference type="PROSITE" id="PS50862">
    <property type="entry name" value="AA_TRNA_LIGASE_II"/>
    <property type="match status" value="1"/>
</dbReference>
<evidence type="ECO:0000313" key="9">
    <source>
        <dbReference type="EMBL" id="OGM94119.1"/>
    </source>
</evidence>
<comment type="subunit">
    <text evidence="7">Homodimer.</text>
</comment>
<dbReference type="Pfam" id="PF09180">
    <property type="entry name" value="ProRS-C_1"/>
    <property type="match status" value="1"/>
</dbReference>
<dbReference type="CDD" id="cd00862">
    <property type="entry name" value="ProRS_anticodon_zinc"/>
    <property type="match status" value="1"/>
</dbReference>
<dbReference type="InterPro" id="IPR004154">
    <property type="entry name" value="Anticodon-bd"/>
</dbReference>
<evidence type="ECO:0000256" key="7">
    <source>
        <dbReference type="HAMAP-Rule" id="MF_01571"/>
    </source>
</evidence>
<dbReference type="EMBL" id="MGIS01000002">
    <property type="protein sequence ID" value="OGM94119.1"/>
    <property type="molecule type" value="Genomic_DNA"/>
</dbReference>
<evidence type="ECO:0000256" key="3">
    <source>
        <dbReference type="ARBA" id="ARBA00022840"/>
    </source>
</evidence>
<accession>A0A1F8E192</accession>
<comment type="domain">
    <text evidence="7">Consists of three domains: the N-terminal catalytic domain, the anticodon-binding domain and the C-terminal extension.</text>
</comment>
<dbReference type="FunFam" id="3.30.930.10:FF:000037">
    <property type="entry name" value="Proline--tRNA ligase"/>
    <property type="match status" value="1"/>
</dbReference>
<dbReference type="GO" id="GO:0005524">
    <property type="term" value="F:ATP binding"/>
    <property type="evidence" value="ECO:0007669"/>
    <property type="project" value="UniProtKB-UniRule"/>
</dbReference>
<dbReference type="InterPro" id="IPR016061">
    <property type="entry name" value="Pro-tRNA_ligase_II_C"/>
</dbReference>
<dbReference type="PANTHER" id="PTHR43382:SF2">
    <property type="entry name" value="BIFUNCTIONAL GLUTAMATE_PROLINE--TRNA LIGASE"/>
    <property type="match status" value="1"/>
</dbReference>
<name>A0A1F8E192_9BACT</name>
<keyword evidence="4 7" id="KW-0648">Protein biosynthesis</keyword>
<dbReference type="InterPro" id="IPR036621">
    <property type="entry name" value="Anticodon-bd_dom_sf"/>
</dbReference>
<protein>
    <recommendedName>
        <fullName evidence="7">Proline--tRNA ligase</fullName>
        <ecNumber evidence="7">6.1.1.15</ecNumber>
    </recommendedName>
    <alternativeName>
        <fullName evidence="7">Prolyl-tRNA synthetase</fullName>
        <shortName evidence="7">ProRS</shortName>
    </alternativeName>
</protein>
<dbReference type="InterPro" id="IPR002316">
    <property type="entry name" value="Pro-tRNA-ligase_IIa"/>
</dbReference>
<feature type="domain" description="Aminoacyl-transfer RNA synthetases class-II family profile" evidence="8">
    <location>
        <begin position="37"/>
        <end position="286"/>
    </location>
</feature>
<evidence type="ECO:0000313" key="10">
    <source>
        <dbReference type="Proteomes" id="UP000177011"/>
    </source>
</evidence>
<dbReference type="InterPro" id="IPR002314">
    <property type="entry name" value="aa-tRNA-synt_IIb"/>
</dbReference>
<comment type="caution">
    <text evidence="9">The sequence shown here is derived from an EMBL/GenBank/DDBJ whole genome shotgun (WGS) entry which is preliminary data.</text>
</comment>
<keyword evidence="2 7" id="KW-0547">Nucleotide-binding</keyword>